<feature type="compositionally biased region" description="Pro residues" evidence="1">
    <location>
        <begin position="28"/>
        <end position="38"/>
    </location>
</feature>
<organism evidence="2 3">
    <name type="scientific">Hirsutella rhossiliensis</name>
    <dbReference type="NCBI Taxonomy" id="111463"/>
    <lineage>
        <taxon>Eukaryota</taxon>
        <taxon>Fungi</taxon>
        <taxon>Dikarya</taxon>
        <taxon>Ascomycota</taxon>
        <taxon>Pezizomycotina</taxon>
        <taxon>Sordariomycetes</taxon>
        <taxon>Hypocreomycetidae</taxon>
        <taxon>Hypocreales</taxon>
        <taxon>Ophiocordycipitaceae</taxon>
        <taxon>Hirsutella</taxon>
    </lineage>
</organism>
<name>A0A9P8N543_9HYPO</name>
<sequence>MAPVDHSKWDNIGTDSEPEVSPREARPGPCPTPQPPAPTSTTTYGAAEPIQAVIVWGDVEKRGRSPWSVTRIAADHPAFSTTVPPIPSLIEVPLVLHRDGFSIDGPLNSDGEIVIWHRDTLAPGREVGMIRMIGEWSGLLMKYETSVRLDQLPR</sequence>
<protein>
    <submittedName>
        <fullName evidence="2">Uncharacterized protein</fullName>
    </submittedName>
</protein>
<proteinExistence type="predicted"/>
<feature type="region of interest" description="Disordered" evidence="1">
    <location>
        <begin position="1"/>
        <end position="44"/>
    </location>
</feature>
<reference evidence="2" key="1">
    <citation type="submission" date="2021-09" db="EMBL/GenBank/DDBJ databases">
        <title>A high-quality genome of the endoparasitic fungus Hirsutella rhossiliensis with a comparison of Hirsutella genomes reveals transposable elements contributing to genome size variation.</title>
        <authorList>
            <person name="Lin R."/>
            <person name="Jiao Y."/>
            <person name="Sun X."/>
            <person name="Ling J."/>
            <person name="Xie B."/>
            <person name="Cheng X."/>
        </authorList>
    </citation>
    <scope>NUCLEOTIDE SEQUENCE</scope>
    <source>
        <strain evidence="2">HR02</strain>
    </source>
</reference>
<comment type="caution">
    <text evidence="2">The sequence shown here is derived from an EMBL/GenBank/DDBJ whole genome shotgun (WGS) entry which is preliminary data.</text>
</comment>
<dbReference type="Proteomes" id="UP000824596">
    <property type="component" value="Unassembled WGS sequence"/>
</dbReference>
<evidence type="ECO:0000313" key="3">
    <source>
        <dbReference type="Proteomes" id="UP000824596"/>
    </source>
</evidence>
<evidence type="ECO:0000256" key="1">
    <source>
        <dbReference type="SAM" id="MobiDB-lite"/>
    </source>
</evidence>
<dbReference type="AlphaFoldDB" id="A0A9P8N543"/>
<evidence type="ECO:0000313" key="2">
    <source>
        <dbReference type="EMBL" id="KAH0966101.1"/>
    </source>
</evidence>
<dbReference type="EMBL" id="JAIZPD010000003">
    <property type="protein sequence ID" value="KAH0966101.1"/>
    <property type="molecule type" value="Genomic_DNA"/>
</dbReference>
<keyword evidence="3" id="KW-1185">Reference proteome</keyword>
<dbReference type="GeneID" id="68353246"/>
<gene>
    <name evidence="2" type="ORF">HRG_04117</name>
</gene>
<dbReference type="RefSeq" id="XP_044723614.1">
    <property type="nucleotide sequence ID" value="XM_044862588.1"/>
</dbReference>
<accession>A0A9P8N543</accession>